<reference evidence="11 13" key="1">
    <citation type="journal article" date="2020" name="Nature">
        <title>Six reference-quality genomes reveal evolution of bat adaptations.</title>
        <authorList>
            <person name="Jebb D."/>
            <person name="Huang Z."/>
            <person name="Pippel M."/>
            <person name="Hughes G.M."/>
            <person name="Lavrichenko K."/>
            <person name="Devanna P."/>
            <person name="Winkler S."/>
            <person name="Jermiin L.S."/>
            <person name="Skirmuntt E.C."/>
            <person name="Katzourakis A."/>
            <person name="Burkitt-Gray L."/>
            <person name="Ray D.A."/>
            <person name="Sullivan K.A.M."/>
            <person name="Roscito J.G."/>
            <person name="Kirilenko B.M."/>
            <person name="Davalos L.M."/>
            <person name="Corthals A.P."/>
            <person name="Power M.L."/>
            <person name="Jones G."/>
            <person name="Ransome R.D."/>
            <person name="Dechmann D.K.N."/>
            <person name="Locatelli A.G."/>
            <person name="Puechmaille S.J."/>
            <person name="Fedrigo O."/>
            <person name="Jarvis E.D."/>
            <person name="Hiller M."/>
            <person name="Vernes S.C."/>
            <person name="Myers E.W."/>
            <person name="Teeling E.C."/>
        </authorList>
    </citation>
    <scope>NUCLEOTIDE SEQUENCE [LARGE SCALE GENOMIC DNA]</scope>
    <source>
        <strain evidence="11">Bat1K_MPI-CBG_1</strain>
    </source>
</reference>
<dbReference type="RefSeq" id="XP_035877759.1">
    <property type="nucleotide sequence ID" value="XM_036021866.1"/>
</dbReference>
<dbReference type="GO" id="GO:0005615">
    <property type="term" value="C:extracellular space"/>
    <property type="evidence" value="ECO:0007669"/>
    <property type="project" value="UniProtKB-KW"/>
</dbReference>
<dbReference type="Proteomes" id="UP000504628">
    <property type="component" value="Chromosome 3"/>
</dbReference>
<dbReference type="GO" id="GO:0030335">
    <property type="term" value="P:positive regulation of cell migration"/>
    <property type="evidence" value="ECO:0007669"/>
    <property type="project" value="TreeGrafter"/>
</dbReference>
<dbReference type="AlphaFoldDB" id="A0A7E6DFG6"/>
<dbReference type="InterPro" id="IPR039809">
    <property type="entry name" value="Chemokine_b/g/d"/>
</dbReference>
<feature type="domain" description="Chemokine interleukin-8-like" evidence="10">
    <location>
        <begin position="28"/>
        <end position="88"/>
    </location>
</feature>
<sequence>MASRAAALLAISLLILWTSHAQSGANDAEDCCLSVSKRPIPAHRVRSFRYALLQHGCPVPAIVFTTLRGYHLCAPPEPLWVQRLIWKLERNAAKSMLS</sequence>
<evidence type="ECO:0000313" key="13">
    <source>
        <dbReference type="Proteomes" id="UP000664940"/>
    </source>
</evidence>
<dbReference type="PROSITE" id="PS00472">
    <property type="entry name" value="SMALL_CYTOKINES_CC"/>
    <property type="match status" value="1"/>
</dbReference>
<dbReference type="Gene3D" id="2.40.50.40">
    <property type="match status" value="1"/>
</dbReference>
<dbReference type="FunFam" id="2.40.50.40:FF:000012">
    <property type="entry name" value="C-C motif chemokine"/>
    <property type="match status" value="1"/>
</dbReference>
<keyword evidence="4 9" id="KW-0202">Cytokine</keyword>
<comment type="subcellular location">
    <subcellularLocation>
        <location evidence="1 9">Secreted</location>
    </subcellularLocation>
</comment>
<feature type="chain" id="PRO_5044519294" description="C-C motif chemokine" evidence="9">
    <location>
        <begin position="22"/>
        <end position="98"/>
    </location>
</feature>
<feature type="signal peptide" evidence="9">
    <location>
        <begin position="1"/>
        <end position="21"/>
    </location>
</feature>
<reference evidence="14" key="2">
    <citation type="submission" date="2025-04" db="UniProtKB">
        <authorList>
            <consortium name="RefSeq"/>
        </authorList>
    </citation>
    <scope>IDENTIFICATION</scope>
    <source>
        <tissue evidence="14">Muscle</tissue>
    </source>
</reference>
<keyword evidence="6 9" id="KW-0732">Signal</keyword>
<keyword evidence="5 9" id="KW-0964">Secreted</keyword>
<evidence type="ECO:0000256" key="2">
    <source>
        <dbReference type="ARBA" id="ARBA00010868"/>
    </source>
</evidence>
<name>A0A7E6DFG6_9CHIR</name>
<dbReference type="GO" id="GO:0070098">
    <property type="term" value="P:chemokine-mediated signaling pathway"/>
    <property type="evidence" value="ECO:0007669"/>
    <property type="project" value="TreeGrafter"/>
</dbReference>
<dbReference type="SMART" id="SM00199">
    <property type="entry name" value="SCY"/>
    <property type="match status" value="1"/>
</dbReference>
<dbReference type="SUPFAM" id="SSF54117">
    <property type="entry name" value="Interleukin 8-like chemokines"/>
    <property type="match status" value="1"/>
</dbReference>
<keyword evidence="8" id="KW-0395">Inflammatory response</keyword>
<keyword evidence="12" id="KW-1185">Reference proteome</keyword>
<evidence type="ECO:0000313" key="14">
    <source>
        <dbReference type="RefSeq" id="XP_035877759.1"/>
    </source>
</evidence>
<evidence type="ECO:0000256" key="7">
    <source>
        <dbReference type="ARBA" id="ARBA00023157"/>
    </source>
</evidence>
<dbReference type="InterPro" id="IPR000827">
    <property type="entry name" value="Chemokine_CC_CS"/>
</dbReference>
<proteinExistence type="inferred from homology"/>
<dbReference type="Pfam" id="PF00048">
    <property type="entry name" value="IL8"/>
    <property type="match status" value="1"/>
</dbReference>
<dbReference type="CTD" id="6363"/>
<dbReference type="InterPro" id="IPR001811">
    <property type="entry name" value="Chemokine_IL8-like_dom"/>
</dbReference>
<evidence type="ECO:0000256" key="4">
    <source>
        <dbReference type="ARBA" id="ARBA00022514"/>
    </source>
</evidence>
<accession>A0A7E6DFG6</accession>
<keyword evidence="3 9" id="KW-0145">Chemotaxis</keyword>
<dbReference type="PANTHER" id="PTHR12015:SF80">
    <property type="entry name" value="C-C MOTIF CHEMOKINE 19"/>
    <property type="match status" value="1"/>
</dbReference>
<evidence type="ECO:0000256" key="5">
    <source>
        <dbReference type="ARBA" id="ARBA00022525"/>
    </source>
</evidence>
<evidence type="ECO:0000256" key="6">
    <source>
        <dbReference type="ARBA" id="ARBA00022729"/>
    </source>
</evidence>
<gene>
    <name evidence="14" type="primary">CCL19</name>
    <name evidence="11" type="ORF">HJG60_002295</name>
</gene>
<dbReference type="GO" id="GO:0048245">
    <property type="term" value="P:eosinophil chemotaxis"/>
    <property type="evidence" value="ECO:0007669"/>
    <property type="project" value="TreeGrafter"/>
</dbReference>
<keyword evidence="7" id="KW-1015">Disulfide bond</keyword>
<dbReference type="GO" id="GO:0008009">
    <property type="term" value="F:chemokine activity"/>
    <property type="evidence" value="ECO:0007669"/>
    <property type="project" value="InterPro"/>
</dbReference>
<evidence type="ECO:0000256" key="3">
    <source>
        <dbReference type="ARBA" id="ARBA00022500"/>
    </source>
</evidence>
<dbReference type="KEGG" id="pdic:114490446"/>
<dbReference type="Proteomes" id="UP000664940">
    <property type="component" value="Unassembled WGS sequence"/>
</dbReference>
<dbReference type="InterPro" id="IPR036048">
    <property type="entry name" value="Interleukin_8-like_sf"/>
</dbReference>
<evidence type="ECO:0000256" key="1">
    <source>
        <dbReference type="ARBA" id="ARBA00004613"/>
    </source>
</evidence>
<comment type="similarity">
    <text evidence="2 9">Belongs to the intercrine beta (chemokine CC) family.</text>
</comment>
<evidence type="ECO:0000313" key="12">
    <source>
        <dbReference type="Proteomes" id="UP000504628"/>
    </source>
</evidence>
<dbReference type="GO" id="GO:0006954">
    <property type="term" value="P:inflammatory response"/>
    <property type="evidence" value="ECO:0007669"/>
    <property type="project" value="UniProtKB-KW"/>
</dbReference>
<evidence type="ECO:0000256" key="8">
    <source>
        <dbReference type="ARBA" id="ARBA00023198"/>
    </source>
</evidence>
<dbReference type="GeneID" id="114490446"/>
<dbReference type="EMBL" id="JABVXQ010000002">
    <property type="protein sequence ID" value="KAF6123478.1"/>
    <property type="molecule type" value="Genomic_DNA"/>
</dbReference>
<dbReference type="GO" id="GO:0048020">
    <property type="term" value="F:CCR chemokine receptor binding"/>
    <property type="evidence" value="ECO:0007669"/>
    <property type="project" value="TreeGrafter"/>
</dbReference>
<protein>
    <recommendedName>
        <fullName evidence="9">C-C motif chemokine</fullName>
    </recommendedName>
</protein>
<organism evidence="12 14">
    <name type="scientific">Phyllostomus discolor</name>
    <name type="common">pale spear-nosed bat</name>
    <dbReference type="NCBI Taxonomy" id="89673"/>
    <lineage>
        <taxon>Eukaryota</taxon>
        <taxon>Metazoa</taxon>
        <taxon>Chordata</taxon>
        <taxon>Craniata</taxon>
        <taxon>Vertebrata</taxon>
        <taxon>Euteleostomi</taxon>
        <taxon>Mammalia</taxon>
        <taxon>Eutheria</taxon>
        <taxon>Laurasiatheria</taxon>
        <taxon>Chiroptera</taxon>
        <taxon>Yangochiroptera</taxon>
        <taxon>Phyllostomidae</taxon>
        <taxon>Phyllostominae</taxon>
        <taxon>Phyllostomus</taxon>
    </lineage>
</organism>
<dbReference type="GO" id="GO:0061844">
    <property type="term" value="P:antimicrobial humoral immune response mediated by antimicrobial peptide"/>
    <property type="evidence" value="ECO:0007669"/>
    <property type="project" value="TreeGrafter"/>
</dbReference>
<evidence type="ECO:0000256" key="9">
    <source>
        <dbReference type="RuleBase" id="RU361150"/>
    </source>
</evidence>
<evidence type="ECO:0000313" key="11">
    <source>
        <dbReference type="EMBL" id="KAF6123478.1"/>
    </source>
</evidence>
<evidence type="ECO:0000259" key="10">
    <source>
        <dbReference type="SMART" id="SM00199"/>
    </source>
</evidence>
<dbReference type="PANTHER" id="PTHR12015">
    <property type="entry name" value="SMALL INDUCIBLE CYTOKINE A"/>
    <property type="match status" value="1"/>
</dbReference>